<organism evidence="3 4">
    <name type="scientific">Sphaerospermopsis reniformis</name>
    <dbReference type="NCBI Taxonomy" id="531300"/>
    <lineage>
        <taxon>Bacteria</taxon>
        <taxon>Bacillati</taxon>
        <taxon>Cyanobacteriota</taxon>
        <taxon>Cyanophyceae</taxon>
        <taxon>Nostocales</taxon>
        <taxon>Aphanizomenonaceae</taxon>
        <taxon>Sphaerospermopsis</taxon>
    </lineage>
</organism>
<feature type="region of interest" description="Disordered" evidence="1">
    <location>
        <begin position="372"/>
        <end position="392"/>
    </location>
</feature>
<dbReference type="Pfam" id="PF17989">
    <property type="entry name" value="ALP_N"/>
    <property type="match status" value="1"/>
</dbReference>
<accession>A0A479ZXW0</accession>
<sequence>MTKTTNSVIPDLTLAIDLGGSQTKAIASVFNKNDFPMLLCMEPEIADVSVVSVENYEKTKSGETDPENTCWVGIGEEYYAVGFLARNKYGGNSLLKQLKEENAVPKICGVLWVVSQKLKLMNKFTVSLAVLLPPSEYQDKERLETKLKQVLKRFNTPTGEIRVKLVDLNVVPEGVGIYLHRRNILGKNIKNCNLAVAMLGYRNASVQISNKGAVTPGVSNAFGMSWMLDDFVRRCSGLSKDDPYLIATVVAAGSECKPEVLATLSRRKSEVEVLAEGQDMSFALQISRDEYFRALVRWLLQEIPRDIDELILCGGTAEYLRSELEAYYSNVKLIWNGGVEIPPALDKVGMGVRLADVWALYQVLFGSANLTTKNSNTPTNNSGSTVSGNKVVNLPSPKPKGFLEMPDKLLCS</sequence>
<dbReference type="InterPro" id="IPR043129">
    <property type="entry name" value="ATPase_NBD"/>
</dbReference>
<comment type="caution">
    <text evidence="3">The sequence shown here is derived from an EMBL/GenBank/DDBJ whole genome shotgun (WGS) entry which is preliminary data.</text>
</comment>
<proteinExistence type="predicted"/>
<dbReference type="AlphaFoldDB" id="A0A479ZXW0"/>
<name>A0A479ZXW0_9CYAN</name>
<reference evidence="4" key="1">
    <citation type="submission" date="2019-02" db="EMBL/GenBank/DDBJ databases">
        <title>Draft genome sequence of Sphaerospermopsis reniformis NIES-1949.</title>
        <authorList>
            <person name="Yamaguchi H."/>
            <person name="Suzuki S."/>
            <person name="Kawachi M."/>
        </authorList>
    </citation>
    <scope>NUCLEOTIDE SEQUENCE [LARGE SCALE GENOMIC DNA]</scope>
    <source>
        <strain evidence="4">NIES-1949</strain>
    </source>
</reference>
<dbReference type="EMBL" id="BJCE01000080">
    <property type="protein sequence ID" value="GCL37495.1"/>
    <property type="molecule type" value="Genomic_DNA"/>
</dbReference>
<evidence type="ECO:0000256" key="1">
    <source>
        <dbReference type="SAM" id="MobiDB-lite"/>
    </source>
</evidence>
<feature type="domain" description="Actin-like protein N-terminal" evidence="2">
    <location>
        <begin position="15"/>
        <end position="176"/>
    </location>
</feature>
<evidence type="ECO:0000313" key="3">
    <source>
        <dbReference type="EMBL" id="GCL37495.1"/>
    </source>
</evidence>
<dbReference type="SUPFAM" id="SSF53067">
    <property type="entry name" value="Actin-like ATPase domain"/>
    <property type="match status" value="1"/>
</dbReference>
<dbReference type="CDD" id="cd10227">
    <property type="entry name" value="ASKHA_NBD_ParM-like"/>
    <property type="match status" value="1"/>
</dbReference>
<dbReference type="Gene3D" id="3.30.420.40">
    <property type="match status" value="1"/>
</dbReference>
<keyword evidence="4" id="KW-1185">Reference proteome</keyword>
<dbReference type="InterPro" id="IPR040607">
    <property type="entry name" value="ALP_N"/>
</dbReference>
<gene>
    <name evidence="3" type="ORF">SR1949_26060</name>
</gene>
<evidence type="ECO:0000313" key="4">
    <source>
        <dbReference type="Proteomes" id="UP000300142"/>
    </source>
</evidence>
<dbReference type="RefSeq" id="WP_137667663.1">
    <property type="nucleotide sequence ID" value="NZ_BJCE01000080.1"/>
</dbReference>
<dbReference type="Proteomes" id="UP000300142">
    <property type="component" value="Unassembled WGS sequence"/>
</dbReference>
<evidence type="ECO:0000259" key="2">
    <source>
        <dbReference type="Pfam" id="PF17989"/>
    </source>
</evidence>
<protein>
    <recommendedName>
        <fullName evidence="2">Actin-like protein N-terminal domain-containing protein</fullName>
    </recommendedName>
</protein>